<evidence type="ECO:0000313" key="2">
    <source>
        <dbReference type="EMBL" id="KAF7527394.1"/>
    </source>
</evidence>
<gene>
    <name evidence="2" type="ORF">PCG10_002797</name>
</gene>
<proteinExistence type="predicted"/>
<feature type="compositionally biased region" description="Basic and acidic residues" evidence="1">
    <location>
        <begin position="381"/>
        <end position="390"/>
    </location>
</feature>
<evidence type="ECO:0000313" key="3">
    <source>
        <dbReference type="Proteomes" id="UP000701341"/>
    </source>
</evidence>
<feature type="region of interest" description="Disordered" evidence="1">
    <location>
        <begin position="344"/>
        <end position="400"/>
    </location>
</feature>
<dbReference type="AlphaFoldDB" id="A0A9P5GQM1"/>
<name>A0A9P5GQM1_PENCR</name>
<comment type="caution">
    <text evidence="2">The sequence shown here is derived from an EMBL/GenBank/DDBJ whole genome shotgun (WGS) entry which is preliminary data.</text>
</comment>
<reference evidence="2" key="1">
    <citation type="submission" date="2020-02" db="EMBL/GenBank/DDBJ databases">
        <authorList>
            <person name="Lichtner F.J."/>
        </authorList>
    </citation>
    <scope>NUCLEOTIDE SEQUENCE</scope>
    <source>
        <strain evidence="2">G10</strain>
    </source>
</reference>
<evidence type="ECO:0000256" key="1">
    <source>
        <dbReference type="SAM" id="MobiDB-lite"/>
    </source>
</evidence>
<dbReference type="OrthoDB" id="10391085at2759"/>
<organism evidence="2 3">
    <name type="scientific">Penicillium crustosum</name>
    <name type="common">Blue mold fungus</name>
    <dbReference type="NCBI Taxonomy" id="36656"/>
    <lineage>
        <taxon>Eukaryota</taxon>
        <taxon>Fungi</taxon>
        <taxon>Dikarya</taxon>
        <taxon>Ascomycota</taxon>
        <taxon>Pezizomycotina</taxon>
        <taxon>Eurotiomycetes</taxon>
        <taxon>Eurotiomycetidae</taxon>
        <taxon>Eurotiales</taxon>
        <taxon>Aspergillaceae</taxon>
        <taxon>Penicillium</taxon>
    </lineage>
</organism>
<dbReference type="EMBL" id="JAAOZQ010000016">
    <property type="protein sequence ID" value="KAF7527394.1"/>
    <property type="molecule type" value="Genomic_DNA"/>
</dbReference>
<accession>A0A9P5GQM1</accession>
<dbReference type="Proteomes" id="UP000701341">
    <property type="component" value="Unassembled WGS sequence"/>
</dbReference>
<sequence length="475" mass="53132">MESDIAMKTKTTASTSTIPITVPEQENEDACLVRQQFEWWEDVENDIVMKTKAIPPASSVPITAPKLDEKYGRLLIREHFDWWEEVNNDITKETKALTADTRISDNNISNTDTANLAAAFTSPTTASNLDDACVRLYFGEYCNSLQDLDNDTPMNVNALTRETDIPISDTKSLATAFTGPNTASNLDDACIRLSFREYCNSLEDGNDTPMDAKALVMDTNIPIPDTRHLDATSIGPSVTKKLDEEYAEMMEIFSDWKIAAFEPSPPAIEEEHTPTLAASDYRLENSPGKTDNSGRFFYATHPPHPITLAIAQGIAETNEEEMTEIFSCEKIAVFEPSLPAIEEEHTPPQAASDYRLGNSPAKTDNSERSFHPSGRLRRTTSTRDLRDSAAKRSMATAQQKDNLSMMMQLSTKRSSPLSRSGTYNTYSSDASYKNAELPQIPRKKKRHLWKKIFKKVWQTLENLPGGDWNSAWGFV</sequence>
<protein>
    <submittedName>
        <fullName evidence="2">Uncharacterized protein</fullName>
    </submittedName>
</protein>
<keyword evidence="3" id="KW-1185">Reference proteome</keyword>